<proteinExistence type="predicted"/>
<dbReference type="PROSITE" id="PS01124">
    <property type="entry name" value="HTH_ARAC_FAMILY_2"/>
    <property type="match status" value="1"/>
</dbReference>
<feature type="transmembrane region" description="Helical" evidence="4">
    <location>
        <begin position="167"/>
        <end position="187"/>
    </location>
</feature>
<dbReference type="PANTHER" id="PTHR43280">
    <property type="entry name" value="ARAC-FAMILY TRANSCRIPTIONAL REGULATOR"/>
    <property type="match status" value="1"/>
</dbReference>
<evidence type="ECO:0000256" key="4">
    <source>
        <dbReference type="SAM" id="Phobius"/>
    </source>
</evidence>
<feature type="transmembrane region" description="Helical" evidence="4">
    <location>
        <begin position="6"/>
        <end position="26"/>
    </location>
</feature>
<dbReference type="GO" id="GO:0043565">
    <property type="term" value="F:sequence-specific DNA binding"/>
    <property type="evidence" value="ECO:0007669"/>
    <property type="project" value="InterPro"/>
</dbReference>
<dbReference type="SMART" id="SM00342">
    <property type="entry name" value="HTH_ARAC"/>
    <property type="match status" value="1"/>
</dbReference>
<dbReference type="EMBL" id="QKLU01000001">
    <property type="protein sequence ID" value="PYF76981.1"/>
    <property type="molecule type" value="Genomic_DNA"/>
</dbReference>
<keyword evidence="1" id="KW-0805">Transcription regulation</keyword>
<sequence>MLAENLQKFIVSLLYGSLVLQSFIVLVNPMNVNKKANLYFGLFLFFWSGYWILDVLLLCDLQAGEAFKNVIYLLQIFTPILLYFSVIFFINPNYTYKRYNLFCLVIPIIYALFLFNSKENKLYYTVAMFIDVSHNLLYLVILYFKIKHHQSRIQIISSNTDHVNLQWLVKFIILMLITLSITVGYELYNIFIYKKHEHLWMDMLFLGMVYMTSYYSLRQKEIYPIDEHQRKELLAFELEDPAELDKKKLISDEEFEIARQRLLLVMDTEKPYLDGELNLIRLAQLMQMSSHQLSYLINKGFNENFFSFINNYRVQRAKELLLSERNHKLNLLGIAYESGFNSKTSFNTIFKKSTHQTPSEFRKKSSDL</sequence>
<evidence type="ECO:0000313" key="6">
    <source>
        <dbReference type="EMBL" id="PYF76981.1"/>
    </source>
</evidence>
<dbReference type="AlphaFoldDB" id="A0A318UMH6"/>
<keyword evidence="4" id="KW-0812">Transmembrane</keyword>
<dbReference type="SUPFAM" id="SSF46689">
    <property type="entry name" value="Homeodomain-like"/>
    <property type="match status" value="1"/>
</dbReference>
<feature type="transmembrane region" description="Helical" evidence="4">
    <location>
        <begin position="38"/>
        <end position="58"/>
    </location>
</feature>
<keyword evidence="2 6" id="KW-0238">DNA-binding</keyword>
<keyword evidence="4" id="KW-0472">Membrane</keyword>
<gene>
    <name evidence="6" type="ORF">B0O44_101458</name>
</gene>
<comment type="caution">
    <text evidence="6">The sequence shown here is derived from an EMBL/GenBank/DDBJ whole genome shotgun (WGS) entry which is preliminary data.</text>
</comment>
<organism evidence="6 7">
    <name type="scientific">Pedobacter nutrimenti</name>
    <dbReference type="NCBI Taxonomy" id="1241337"/>
    <lineage>
        <taxon>Bacteria</taxon>
        <taxon>Pseudomonadati</taxon>
        <taxon>Bacteroidota</taxon>
        <taxon>Sphingobacteriia</taxon>
        <taxon>Sphingobacteriales</taxon>
        <taxon>Sphingobacteriaceae</taxon>
        <taxon>Pedobacter</taxon>
    </lineage>
</organism>
<dbReference type="InterPro" id="IPR018060">
    <property type="entry name" value="HTH_AraC"/>
</dbReference>
<feature type="transmembrane region" description="Helical" evidence="4">
    <location>
        <begin position="70"/>
        <end position="90"/>
    </location>
</feature>
<protein>
    <submittedName>
        <fullName evidence="6">AraC-like DNA-binding protein</fullName>
    </submittedName>
</protein>
<feature type="transmembrane region" description="Helical" evidence="4">
    <location>
        <begin position="99"/>
        <end position="116"/>
    </location>
</feature>
<dbReference type="GO" id="GO:0003700">
    <property type="term" value="F:DNA-binding transcription factor activity"/>
    <property type="evidence" value="ECO:0007669"/>
    <property type="project" value="InterPro"/>
</dbReference>
<keyword evidence="3" id="KW-0804">Transcription</keyword>
<feature type="domain" description="HTH araC/xylS-type" evidence="5">
    <location>
        <begin position="260"/>
        <end position="364"/>
    </location>
</feature>
<evidence type="ECO:0000256" key="1">
    <source>
        <dbReference type="ARBA" id="ARBA00023015"/>
    </source>
</evidence>
<feature type="transmembrane region" description="Helical" evidence="4">
    <location>
        <begin position="122"/>
        <end position="146"/>
    </location>
</feature>
<dbReference type="PANTHER" id="PTHR43280:SF29">
    <property type="entry name" value="ARAC-FAMILY TRANSCRIPTIONAL REGULATOR"/>
    <property type="match status" value="1"/>
</dbReference>
<keyword evidence="4" id="KW-1133">Transmembrane helix</keyword>
<name>A0A318UMH6_9SPHI</name>
<evidence type="ECO:0000313" key="7">
    <source>
        <dbReference type="Proteomes" id="UP000248198"/>
    </source>
</evidence>
<feature type="transmembrane region" description="Helical" evidence="4">
    <location>
        <begin position="199"/>
        <end position="217"/>
    </location>
</feature>
<dbReference type="Proteomes" id="UP000248198">
    <property type="component" value="Unassembled WGS sequence"/>
</dbReference>
<accession>A0A318UMH6</accession>
<evidence type="ECO:0000256" key="2">
    <source>
        <dbReference type="ARBA" id="ARBA00023125"/>
    </source>
</evidence>
<keyword evidence="7" id="KW-1185">Reference proteome</keyword>
<evidence type="ECO:0000256" key="3">
    <source>
        <dbReference type="ARBA" id="ARBA00023163"/>
    </source>
</evidence>
<dbReference type="InterPro" id="IPR009057">
    <property type="entry name" value="Homeodomain-like_sf"/>
</dbReference>
<reference evidence="6 7" key="1">
    <citation type="submission" date="2018-06" db="EMBL/GenBank/DDBJ databases">
        <title>Genomic Encyclopedia of Archaeal and Bacterial Type Strains, Phase II (KMG-II): from individual species to whole genera.</title>
        <authorList>
            <person name="Goeker M."/>
        </authorList>
    </citation>
    <scope>NUCLEOTIDE SEQUENCE [LARGE SCALE GENOMIC DNA]</scope>
    <source>
        <strain evidence="6 7">DSM 27372</strain>
    </source>
</reference>
<dbReference type="OrthoDB" id="6283866at2"/>
<dbReference type="Gene3D" id="1.10.10.60">
    <property type="entry name" value="Homeodomain-like"/>
    <property type="match status" value="1"/>
</dbReference>
<evidence type="ECO:0000259" key="5">
    <source>
        <dbReference type="PROSITE" id="PS01124"/>
    </source>
</evidence>
<dbReference type="Pfam" id="PF12833">
    <property type="entry name" value="HTH_18"/>
    <property type="match status" value="1"/>
</dbReference>